<accession>A0A165XIL5</accession>
<keyword evidence="3" id="KW-1185">Reference proteome</keyword>
<evidence type="ECO:0000313" key="2">
    <source>
        <dbReference type="EMBL" id="KZT32229.1"/>
    </source>
</evidence>
<reference evidence="2 3" key="1">
    <citation type="journal article" date="2016" name="Mol. Biol. Evol.">
        <title>Comparative Genomics of Early-Diverging Mushroom-Forming Fungi Provides Insights into the Origins of Lignocellulose Decay Capabilities.</title>
        <authorList>
            <person name="Nagy L.G."/>
            <person name="Riley R."/>
            <person name="Tritt A."/>
            <person name="Adam C."/>
            <person name="Daum C."/>
            <person name="Floudas D."/>
            <person name="Sun H."/>
            <person name="Yadav J.S."/>
            <person name="Pangilinan J."/>
            <person name="Larsson K.H."/>
            <person name="Matsuura K."/>
            <person name="Barry K."/>
            <person name="Labutti K."/>
            <person name="Kuo R."/>
            <person name="Ohm R.A."/>
            <person name="Bhattacharya S.S."/>
            <person name="Shirouzu T."/>
            <person name="Yoshinaga Y."/>
            <person name="Martin F.M."/>
            <person name="Grigoriev I.V."/>
            <person name="Hibbett D.S."/>
        </authorList>
    </citation>
    <scope>NUCLEOTIDE SEQUENCE [LARGE SCALE GENOMIC DNA]</scope>
    <source>
        <strain evidence="2 3">HHB10207 ss-3</strain>
    </source>
</reference>
<sequence length="489" mass="56491">MPPRGLLPLGPYKDDRLFHGEKNIGPADPMILDSVVFIHQGQQIGLDDILGFAQTQEMLMAGPIFFKGSMLLQNEHWLSTLGWNMLKKDLEQQDRRSYSEEHFSRKFHAGIKIFVIGRLHAQPQFLNSDHVENGLRFQARTPEVAEINGYKKDKWTRWYEVASLHLSTYKNSRKFLEKYHIQKFILDACKSDDAPPLKKDRTMNWLVDTYLDFWDSAAEEKKGRRPCRCDVFNFFARHCEDILVNWIAHSSPLSHQVWKAFCEDVKTSKKMAAREKSSWGEIPRPDWIPEEENQEDQDDDDAMSVELPEHPAHTYIPSYTSSHHASPSPPPRTPSPAQSPDPDPGPGPARSSSPTVAYNPRAHSINPLDVLPKTFWEAPTVPDCFVWRCLIVYPDTNERCHYLVHLLKPTQKDLGYLPKEDQAFLQSKRWRLDDERLAEVFATLTSGHYREHMAEFGVAAERDARGRVSFKWLEQRGRDLRADDAMEVD</sequence>
<feature type="compositionally biased region" description="Pro residues" evidence="1">
    <location>
        <begin position="327"/>
        <end position="347"/>
    </location>
</feature>
<gene>
    <name evidence="2" type="ORF">SISSUDRAFT_1067097</name>
</gene>
<feature type="region of interest" description="Disordered" evidence="1">
    <location>
        <begin position="273"/>
        <end position="301"/>
    </location>
</feature>
<protein>
    <submittedName>
        <fullName evidence="2">Uncharacterized protein</fullName>
    </submittedName>
</protein>
<feature type="compositionally biased region" description="Acidic residues" evidence="1">
    <location>
        <begin position="288"/>
        <end position="301"/>
    </location>
</feature>
<dbReference type="EMBL" id="KV428366">
    <property type="protein sequence ID" value="KZT32229.1"/>
    <property type="molecule type" value="Genomic_DNA"/>
</dbReference>
<evidence type="ECO:0000256" key="1">
    <source>
        <dbReference type="SAM" id="MobiDB-lite"/>
    </source>
</evidence>
<dbReference type="Proteomes" id="UP000076798">
    <property type="component" value="Unassembled WGS sequence"/>
</dbReference>
<proteinExistence type="predicted"/>
<feature type="region of interest" description="Disordered" evidence="1">
    <location>
        <begin position="316"/>
        <end position="360"/>
    </location>
</feature>
<feature type="compositionally biased region" description="Low complexity" evidence="1">
    <location>
        <begin position="317"/>
        <end position="326"/>
    </location>
</feature>
<dbReference type="OrthoDB" id="3226250at2759"/>
<dbReference type="AlphaFoldDB" id="A0A165XIL5"/>
<organism evidence="2 3">
    <name type="scientific">Sistotremastrum suecicum HHB10207 ss-3</name>
    <dbReference type="NCBI Taxonomy" id="1314776"/>
    <lineage>
        <taxon>Eukaryota</taxon>
        <taxon>Fungi</taxon>
        <taxon>Dikarya</taxon>
        <taxon>Basidiomycota</taxon>
        <taxon>Agaricomycotina</taxon>
        <taxon>Agaricomycetes</taxon>
        <taxon>Sistotremastrales</taxon>
        <taxon>Sistotremastraceae</taxon>
        <taxon>Sistotremastrum</taxon>
    </lineage>
</organism>
<evidence type="ECO:0000313" key="3">
    <source>
        <dbReference type="Proteomes" id="UP000076798"/>
    </source>
</evidence>
<name>A0A165XIL5_9AGAM</name>